<gene>
    <name evidence="1" type="ORF">CBER1_10129</name>
</gene>
<keyword evidence="2" id="KW-1185">Reference proteome</keyword>
<name>A0A2S6CKE2_9PEZI</name>
<accession>A0A2S6CKE2</accession>
<proteinExistence type="predicted"/>
<dbReference type="AlphaFoldDB" id="A0A2S6CKE2"/>
<dbReference type="Proteomes" id="UP000237631">
    <property type="component" value="Unassembled WGS sequence"/>
</dbReference>
<evidence type="ECO:0000313" key="2">
    <source>
        <dbReference type="Proteomes" id="UP000237631"/>
    </source>
</evidence>
<reference evidence="2" key="1">
    <citation type="journal article" date="2017" name="bioRxiv">
        <title>Conservation of a gene cluster reveals novel cercosporin biosynthetic mechanisms and extends production to the genus Colletotrichum.</title>
        <authorList>
            <person name="de Jonge R."/>
            <person name="Ebert M.K."/>
            <person name="Huitt-Roehl C.R."/>
            <person name="Pal P."/>
            <person name="Suttle J.C."/>
            <person name="Spanner R.E."/>
            <person name="Neubauer J.D."/>
            <person name="Jurick W.M.II."/>
            <person name="Stott K.A."/>
            <person name="Secor G.A."/>
            <person name="Thomma B.P.H.J."/>
            <person name="Van de Peer Y."/>
            <person name="Townsend C.A."/>
            <person name="Bolton M.D."/>
        </authorList>
    </citation>
    <scope>NUCLEOTIDE SEQUENCE [LARGE SCALE GENOMIC DNA]</scope>
    <source>
        <strain evidence="2">CBS538.71</strain>
    </source>
</reference>
<comment type="caution">
    <text evidence="1">The sequence shown here is derived from an EMBL/GenBank/DDBJ whole genome shotgun (WGS) entry which is preliminary data.</text>
</comment>
<dbReference type="EMBL" id="PNEN01000300">
    <property type="protein sequence ID" value="PPJ60204.1"/>
    <property type="molecule type" value="Genomic_DNA"/>
</dbReference>
<evidence type="ECO:0000313" key="1">
    <source>
        <dbReference type="EMBL" id="PPJ60204.1"/>
    </source>
</evidence>
<sequence length="182" mass="21371">MADAQDDSLELRERLESLPQELYDYIYKLTFTADSRVRCIARKGQKETARSIPRSFGPRNGLSADFDTKPYPQDPLFSVDRASRKLYAASYFNSVAVWSPSSIWPGVGPLAELHMFLHNLPREFRPLISTIRTHVRRDRLDAPDYFHQHYWPREKKIVKQRWGAEVADKLVWIYQGGEKMYY</sequence>
<protein>
    <submittedName>
        <fullName evidence="1">Uncharacterized protein</fullName>
    </submittedName>
</protein>
<dbReference type="OrthoDB" id="3650064at2759"/>
<organism evidence="1 2">
    <name type="scientific">Cercospora berteroae</name>
    <dbReference type="NCBI Taxonomy" id="357750"/>
    <lineage>
        <taxon>Eukaryota</taxon>
        <taxon>Fungi</taxon>
        <taxon>Dikarya</taxon>
        <taxon>Ascomycota</taxon>
        <taxon>Pezizomycotina</taxon>
        <taxon>Dothideomycetes</taxon>
        <taxon>Dothideomycetidae</taxon>
        <taxon>Mycosphaerellales</taxon>
        <taxon>Mycosphaerellaceae</taxon>
        <taxon>Cercospora</taxon>
    </lineage>
</organism>